<accession>A0A0C3C9F6</accession>
<reference evidence="2 3" key="1">
    <citation type="submission" date="2014-04" db="EMBL/GenBank/DDBJ databases">
        <authorList>
            <consortium name="DOE Joint Genome Institute"/>
            <person name="Kuo A."/>
            <person name="Tarkka M."/>
            <person name="Buscot F."/>
            <person name="Kohler A."/>
            <person name="Nagy L.G."/>
            <person name="Floudas D."/>
            <person name="Copeland A."/>
            <person name="Barry K.W."/>
            <person name="Cichocki N."/>
            <person name="Veneault-Fourrey C."/>
            <person name="LaButti K."/>
            <person name="Lindquist E.A."/>
            <person name="Lipzen A."/>
            <person name="Lundell T."/>
            <person name="Morin E."/>
            <person name="Murat C."/>
            <person name="Sun H."/>
            <person name="Tunlid A."/>
            <person name="Henrissat B."/>
            <person name="Grigoriev I.V."/>
            <person name="Hibbett D.S."/>
            <person name="Martin F."/>
            <person name="Nordberg H.P."/>
            <person name="Cantor M.N."/>
            <person name="Hua S.X."/>
        </authorList>
    </citation>
    <scope>NUCLEOTIDE SEQUENCE [LARGE SCALE GENOMIC DNA]</scope>
    <source>
        <strain evidence="2 3">F 1598</strain>
    </source>
</reference>
<name>A0A0C3C9F6_PILCF</name>
<dbReference type="InParanoid" id="A0A0C3C9F6"/>
<dbReference type="OrthoDB" id="2683234at2759"/>
<feature type="compositionally biased region" description="Polar residues" evidence="1">
    <location>
        <begin position="76"/>
        <end position="88"/>
    </location>
</feature>
<gene>
    <name evidence="2" type="ORF">PILCRDRAFT_322624</name>
</gene>
<organism evidence="2 3">
    <name type="scientific">Piloderma croceum (strain F 1598)</name>
    <dbReference type="NCBI Taxonomy" id="765440"/>
    <lineage>
        <taxon>Eukaryota</taxon>
        <taxon>Fungi</taxon>
        <taxon>Dikarya</taxon>
        <taxon>Basidiomycota</taxon>
        <taxon>Agaricomycotina</taxon>
        <taxon>Agaricomycetes</taxon>
        <taxon>Agaricomycetidae</taxon>
        <taxon>Atheliales</taxon>
        <taxon>Atheliaceae</taxon>
        <taxon>Piloderma</taxon>
    </lineage>
</organism>
<reference evidence="3" key="2">
    <citation type="submission" date="2015-01" db="EMBL/GenBank/DDBJ databases">
        <title>Evolutionary Origins and Diversification of the Mycorrhizal Mutualists.</title>
        <authorList>
            <consortium name="DOE Joint Genome Institute"/>
            <consortium name="Mycorrhizal Genomics Consortium"/>
            <person name="Kohler A."/>
            <person name="Kuo A."/>
            <person name="Nagy L.G."/>
            <person name="Floudas D."/>
            <person name="Copeland A."/>
            <person name="Barry K.W."/>
            <person name="Cichocki N."/>
            <person name="Veneault-Fourrey C."/>
            <person name="LaButti K."/>
            <person name="Lindquist E.A."/>
            <person name="Lipzen A."/>
            <person name="Lundell T."/>
            <person name="Morin E."/>
            <person name="Murat C."/>
            <person name="Riley R."/>
            <person name="Ohm R."/>
            <person name="Sun H."/>
            <person name="Tunlid A."/>
            <person name="Henrissat B."/>
            <person name="Grigoriev I.V."/>
            <person name="Hibbett D.S."/>
            <person name="Martin F."/>
        </authorList>
    </citation>
    <scope>NUCLEOTIDE SEQUENCE [LARGE SCALE GENOMIC DNA]</scope>
    <source>
        <strain evidence="3">F 1598</strain>
    </source>
</reference>
<dbReference type="EMBL" id="KN832982">
    <property type="protein sequence ID" value="KIM86337.1"/>
    <property type="molecule type" value="Genomic_DNA"/>
</dbReference>
<proteinExistence type="predicted"/>
<dbReference type="Proteomes" id="UP000054166">
    <property type="component" value="Unassembled WGS sequence"/>
</dbReference>
<evidence type="ECO:0000313" key="2">
    <source>
        <dbReference type="EMBL" id="KIM86337.1"/>
    </source>
</evidence>
<feature type="compositionally biased region" description="Basic and acidic residues" evidence="1">
    <location>
        <begin position="89"/>
        <end position="101"/>
    </location>
</feature>
<protein>
    <submittedName>
        <fullName evidence="2">Uncharacterized protein</fullName>
    </submittedName>
</protein>
<keyword evidence="3" id="KW-1185">Reference proteome</keyword>
<dbReference type="AlphaFoldDB" id="A0A0C3C9F6"/>
<feature type="region of interest" description="Disordered" evidence="1">
    <location>
        <begin position="76"/>
        <end position="101"/>
    </location>
</feature>
<evidence type="ECO:0000313" key="3">
    <source>
        <dbReference type="Proteomes" id="UP000054166"/>
    </source>
</evidence>
<evidence type="ECO:0000256" key="1">
    <source>
        <dbReference type="SAM" id="MobiDB-lite"/>
    </source>
</evidence>
<sequence length="304" mass="32751">MISCPGQGNIEAYCSGYAMDGLETCVVHPDMSYCRACRGLSGPKEVLTQCPSCEDWHCRQDQFWCNGHPLSTSVDVQAPSPSTANVTEPKNEQKSKPELQHPPRAAPCKVCLDGDEDQELMSFKTCANSGCWSSGNKVCEDCAPEGGVKCSNNHKWYCDDCAAAKSFDKIWLCPSCGLLFCHQCSGIERCFGCGASSLCGKCANTASDTKESTAKGGAGAQLEVECVGCGSKLCQECETKGFIVDCENCSEGVCQECADVDQCCGCKSKMCTVCSEKNCNSCDGIGESRRDEMMYEIAYDDGYY</sequence>
<dbReference type="HOGENOM" id="CLU_915609_0_0_1"/>